<evidence type="ECO:0000256" key="3">
    <source>
        <dbReference type="ARBA" id="ARBA00022794"/>
    </source>
</evidence>
<feature type="region of interest" description="Disordered" evidence="7">
    <location>
        <begin position="318"/>
        <end position="443"/>
    </location>
</feature>
<evidence type="ECO:0000313" key="8">
    <source>
        <dbReference type="Proteomes" id="UP001318040"/>
    </source>
</evidence>
<name>A0AAJ7X6K0_PETMA</name>
<dbReference type="GO" id="GO:0005929">
    <property type="term" value="C:cilium"/>
    <property type="evidence" value="ECO:0007669"/>
    <property type="project" value="UniProtKB-SubCell"/>
</dbReference>
<keyword evidence="3" id="KW-0970">Cilium biogenesis/degradation</keyword>
<dbReference type="GO" id="GO:0030992">
    <property type="term" value="C:intraciliary transport particle B"/>
    <property type="evidence" value="ECO:0007669"/>
    <property type="project" value="TreeGrafter"/>
</dbReference>
<keyword evidence="5" id="KW-0969">Cilium</keyword>
<evidence type="ECO:0000256" key="2">
    <source>
        <dbReference type="ARBA" id="ARBA00008340"/>
    </source>
</evidence>
<dbReference type="GO" id="GO:0005815">
    <property type="term" value="C:microtubule organizing center"/>
    <property type="evidence" value="ECO:0007669"/>
    <property type="project" value="TreeGrafter"/>
</dbReference>
<comment type="similarity">
    <text evidence="2">Belongs to the CLUAP1 family.</text>
</comment>
<accession>A0AAJ7X6K0</accession>
<dbReference type="GeneID" id="116949679"/>
<organism evidence="8 9">
    <name type="scientific">Petromyzon marinus</name>
    <name type="common">Sea lamprey</name>
    <dbReference type="NCBI Taxonomy" id="7757"/>
    <lineage>
        <taxon>Eukaryota</taxon>
        <taxon>Metazoa</taxon>
        <taxon>Chordata</taxon>
        <taxon>Craniata</taxon>
        <taxon>Vertebrata</taxon>
        <taxon>Cyclostomata</taxon>
        <taxon>Hyperoartia</taxon>
        <taxon>Petromyzontiformes</taxon>
        <taxon>Petromyzontidae</taxon>
        <taxon>Petromyzon</taxon>
    </lineage>
</organism>
<comment type="subcellular location">
    <subcellularLocation>
        <location evidence="1">Cell projection</location>
        <location evidence="1">Cilium</location>
    </subcellularLocation>
</comment>
<dbReference type="Pfam" id="PF10234">
    <property type="entry name" value="Cluap1"/>
    <property type="match status" value="1"/>
</dbReference>
<evidence type="ECO:0000256" key="5">
    <source>
        <dbReference type="ARBA" id="ARBA00023069"/>
    </source>
</evidence>
<dbReference type="GO" id="GO:0060271">
    <property type="term" value="P:cilium assembly"/>
    <property type="evidence" value="ECO:0007669"/>
    <property type="project" value="TreeGrafter"/>
</dbReference>
<dbReference type="AlphaFoldDB" id="A0AAJ7X6K0"/>
<dbReference type="PANTHER" id="PTHR21547:SF0">
    <property type="entry name" value="CLUSTERIN-ASSOCIATED PROTEIN 1"/>
    <property type="match status" value="1"/>
</dbReference>
<dbReference type="PANTHER" id="PTHR21547">
    <property type="entry name" value="CLUSTERIN ASSOCIATED PROTEIN 1"/>
    <property type="match status" value="1"/>
</dbReference>
<evidence type="ECO:0000256" key="7">
    <source>
        <dbReference type="SAM" id="MobiDB-lite"/>
    </source>
</evidence>
<dbReference type="InterPro" id="IPR019366">
    <property type="entry name" value="Clusterin-associated_protein-1"/>
</dbReference>
<gene>
    <name evidence="9" type="primary">CLUAP1</name>
</gene>
<reference evidence="9" key="1">
    <citation type="submission" date="2025-08" db="UniProtKB">
        <authorList>
            <consortium name="RefSeq"/>
        </authorList>
    </citation>
    <scope>IDENTIFICATION</scope>
    <source>
        <tissue evidence="9">Sperm</tissue>
    </source>
</reference>
<evidence type="ECO:0000313" key="9">
    <source>
        <dbReference type="RefSeq" id="XP_032823146.1"/>
    </source>
</evidence>
<evidence type="ECO:0000256" key="4">
    <source>
        <dbReference type="ARBA" id="ARBA00023054"/>
    </source>
</evidence>
<dbReference type="RefSeq" id="XP_032823146.1">
    <property type="nucleotide sequence ID" value="XM_032967255.1"/>
</dbReference>
<feature type="compositionally biased region" description="Acidic residues" evidence="7">
    <location>
        <begin position="377"/>
        <end position="408"/>
    </location>
</feature>
<keyword evidence="8" id="KW-1185">Reference proteome</keyword>
<proteinExistence type="inferred from homology"/>
<keyword evidence="4" id="KW-0175">Coiled coil</keyword>
<sequence length="443" mass="50509">MSYRDLRSEFLSPPVSSPPNFTEMMRALGYPRLISMENFRQPNFPLVAEVLAWLVKRYEPQSDIPADIDTEHDRVFFIKAVAEFMATKAHVKLNTKRLYQADGYAVKELLKLTSVLYHASNVHASQGDLPQEEPTFSFQLGSRITDFKLSRQLASDITRKGAALYDLLGREVDLRDLRTSAIARPLEMAETEKTLRAAIKGVVDEVEKTKRMLENVASDEANLDSKIEKRRAELERSHKRLQTLHTVRPAFMDEYEAVEAELQVNYTAFVEKFRNLAFLEQQLNEQRRAEQEKFEEAENTLKLMQSKLKEEEKRLLKHRGEFSDNEEDSELDMVPGNESEESEEDVRPNKPRLALRSQNLRPGYGASLVRGTMQGGDTEDDEDDSGTISNSEEDEEDEGDEDDDDVEDMGGIAGVEHGPLRPRGRGDPTPRKPNPLPESDNDF</sequence>
<evidence type="ECO:0000256" key="6">
    <source>
        <dbReference type="ARBA" id="ARBA00023273"/>
    </source>
</evidence>
<protein>
    <submittedName>
        <fullName evidence="9">Clusterin-associated protein 1 isoform X3</fullName>
    </submittedName>
</protein>
<dbReference type="Proteomes" id="UP001318040">
    <property type="component" value="Chromosome 37"/>
</dbReference>
<evidence type="ECO:0000256" key="1">
    <source>
        <dbReference type="ARBA" id="ARBA00004138"/>
    </source>
</evidence>
<keyword evidence="6" id="KW-0966">Cell projection</keyword>